<dbReference type="GO" id="GO:0043386">
    <property type="term" value="P:mycotoxin biosynthetic process"/>
    <property type="evidence" value="ECO:0007669"/>
    <property type="project" value="InterPro"/>
</dbReference>
<dbReference type="GO" id="GO:0016020">
    <property type="term" value="C:membrane"/>
    <property type="evidence" value="ECO:0007669"/>
    <property type="project" value="UniProtKB-SubCell"/>
</dbReference>
<comment type="caution">
    <text evidence="12">The sequence shown here is derived from an EMBL/GenBank/DDBJ whole genome shotgun (WGS) entry which is preliminary data.</text>
</comment>
<evidence type="ECO:0000313" key="13">
    <source>
        <dbReference type="Proteomes" id="UP001217918"/>
    </source>
</evidence>
<accession>A0AAD9MDW1</accession>
<keyword evidence="3 11" id="KW-0812">Transmembrane</keyword>
<dbReference type="EMBL" id="JAQQPM010000005">
    <property type="protein sequence ID" value="KAK2071370.1"/>
    <property type="molecule type" value="Genomic_DNA"/>
</dbReference>
<evidence type="ECO:0000256" key="10">
    <source>
        <dbReference type="SAM" id="MobiDB-lite"/>
    </source>
</evidence>
<keyword evidence="6" id="KW-0843">Virulence</keyword>
<organism evidence="12 13">
    <name type="scientific">Phyllachora maydis</name>
    <dbReference type="NCBI Taxonomy" id="1825666"/>
    <lineage>
        <taxon>Eukaryota</taxon>
        <taxon>Fungi</taxon>
        <taxon>Dikarya</taxon>
        <taxon>Ascomycota</taxon>
        <taxon>Pezizomycotina</taxon>
        <taxon>Sordariomycetes</taxon>
        <taxon>Sordariomycetidae</taxon>
        <taxon>Phyllachorales</taxon>
        <taxon>Phyllachoraceae</taxon>
        <taxon>Phyllachora</taxon>
    </lineage>
</organism>
<evidence type="ECO:0000256" key="4">
    <source>
        <dbReference type="ARBA" id="ARBA00022989"/>
    </source>
</evidence>
<evidence type="ECO:0000256" key="11">
    <source>
        <dbReference type="SAM" id="Phobius"/>
    </source>
</evidence>
<feature type="transmembrane region" description="Helical" evidence="11">
    <location>
        <begin position="66"/>
        <end position="87"/>
    </location>
</feature>
<dbReference type="PANTHER" id="PTHR33365">
    <property type="entry name" value="YALI0B05434P"/>
    <property type="match status" value="1"/>
</dbReference>
<dbReference type="Proteomes" id="UP001217918">
    <property type="component" value="Unassembled WGS sequence"/>
</dbReference>
<evidence type="ECO:0000256" key="8">
    <source>
        <dbReference type="ARBA" id="ARBA00023180"/>
    </source>
</evidence>
<comment type="subcellular location">
    <subcellularLocation>
        <location evidence="1">Membrane</location>
        <topology evidence="1">Single-pass membrane protein</topology>
    </subcellularLocation>
</comment>
<keyword evidence="13" id="KW-1185">Reference proteome</keyword>
<keyword evidence="4 11" id="KW-1133">Transmembrane helix</keyword>
<evidence type="ECO:0000256" key="5">
    <source>
        <dbReference type="ARBA" id="ARBA00023002"/>
    </source>
</evidence>
<keyword evidence="8" id="KW-0325">Glycoprotein</keyword>
<gene>
    <name evidence="12" type="ORF">P8C59_005799</name>
</gene>
<dbReference type="GO" id="GO:0016491">
    <property type="term" value="F:oxidoreductase activity"/>
    <property type="evidence" value="ECO:0007669"/>
    <property type="project" value="UniProtKB-KW"/>
</dbReference>
<dbReference type="InterPro" id="IPR021765">
    <property type="entry name" value="UstYa-like"/>
</dbReference>
<reference evidence="12" key="1">
    <citation type="journal article" date="2023" name="Mol. Plant Microbe Interact.">
        <title>Elucidating the Obligate Nature and Biological Capacity of an Invasive Fungal Corn Pathogen.</title>
        <authorList>
            <person name="MacCready J.S."/>
            <person name="Roggenkamp E.M."/>
            <person name="Gdanetz K."/>
            <person name="Chilvers M.I."/>
        </authorList>
    </citation>
    <scope>NUCLEOTIDE SEQUENCE</scope>
    <source>
        <strain evidence="12">PM02</strain>
    </source>
</reference>
<evidence type="ECO:0000256" key="1">
    <source>
        <dbReference type="ARBA" id="ARBA00004167"/>
    </source>
</evidence>
<keyword evidence="7 11" id="KW-0472">Membrane</keyword>
<dbReference type="PANTHER" id="PTHR33365:SF11">
    <property type="entry name" value="TAT PATHWAY SIGNAL SEQUENCE"/>
    <property type="match status" value="1"/>
</dbReference>
<dbReference type="Pfam" id="PF11807">
    <property type="entry name" value="UstYa"/>
    <property type="match status" value="1"/>
</dbReference>
<evidence type="ECO:0008006" key="14">
    <source>
        <dbReference type="Google" id="ProtNLM"/>
    </source>
</evidence>
<sequence>MASLLVHSPPSHDSLYADGSEKLLGVPDASSWHPPAGSKDPPRSATPRSGGGPEKRPSLLAMLQDYWWLIVIVCLLVLTVLWQLMVWHAFRGRSAATCTQQIGGDYLGVEPTFDTRVVQWWREPDFVPLHAVEYSDPKVKAKWDTMYPAGAGNLPGKESGLKEYNLSSVTHQLHCVYFMGKLFSAVWTKSDDVPTEYRYERHFLHCVDILRQAVMCAGDLTVVTRNTEKKAGAGHVVEPYHGQHVCKDYNQVRTYLEKEIRDGKRYSRPLDMGYEG</sequence>
<feature type="region of interest" description="Disordered" evidence="10">
    <location>
        <begin position="26"/>
        <end position="55"/>
    </location>
</feature>
<evidence type="ECO:0000313" key="12">
    <source>
        <dbReference type="EMBL" id="KAK2071370.1"/>
    </source>
</evidence>
<dbReference type="AlphaFoldDB" id="A0AAD9MDW1"/>
<evidence type="ECO:0000256" key="3">
    <source>
        <dbReference type="ARBA" id="ARBA00022692"/>
    </source>
</evidence>
<evidence type="ECO:0000256" key="6">
    <source>
        <dbReference type="ARBA" id="ARBA00023026"/>
    </source>
</evidence>
<evidence type="ECO:0000256" key="9">
    <source>
        <dbReference type="ARBA" id="ARBA00035112"/>
    </source>
</evidence>
<keyword evidence="5" id="KW-0560">Oxidoreductase</keyword>
<evidence type="ECO:0000256" key="2">
    <source>
        <dbReference type="ARBA" id="ARBA00004685"/>
    </source>
</evidence>
<proteinExistence type="inferred from homology"/>
<comment type="similarity">
    <text evidence="9">Belongs to the ustYa family.</text>
</comment>
<comment type="pathway">
    <text evidence="2">Mycotoxin biosynthesis.</text>
</comment>
<protein>
    <recommendedName>
        <fullName evidence="14">Oxidase ustYa</fullName>
    </recommendedName>
</protein>
<name>A0AAD9MDW1_9PEZI</name>
<evidence type="ECO:0000256" key="7">
    <source>
        <dbReference type="ARBA" id="ARBA00023136"/>
    </source>
</evidence>